<keyword evidence="4" id="KW-1185">Reference proteome</keyword>
<keyword evidence="2" id="KW-1133">Transmembrane helix</keyword>
<name>A0A967KEH5_9PROT</name>
<evidence type="ECO:0000313" key="4">
    <source>
        <dbReference type="Proteomes" id="UP000761264"/>
    </source>
</evidence>
<evidence type="ECO:0000313" key="3">
    <source>
        <dbReference type="EMBL" id="NIA70740.1"/>
    </source>
</evidence>
<protein>
    <submittedName>
        <fullName evidence="3">Uncharacterized protein</fullName>
    </submittedName>
</protein>
<keyword evidence="2" id="KW-0472">Membrane</keyword>
<evidence type="ECO:0000256" key="2">
    <source>
        <dbReference type="SAM" id="Phobius"/>
    </source>
</evidence>
<accession>A0A967KEH5</accession>
<feature type="transmembrane region" description="Helical" evidence="2">
    <location>
        <begin position="35"/>
        <end position="55"/>
    </location>
</feature>
<reference evidence="3" key="1">
    <citation type="submission" date="2020-03" db="EMBL/GenBank/DDBJ databases">
        <title>Genome of Pelagibius litoralis DSM 21314T.</title>
        <authorList>
            <person name="Wang G."/>
        </authorList>
    </citation>
    <scope>NUCLEOTIDE SEQUENCE</scope>
    <source>
        <strain evidence="3">DSM 21314</strain>
    </source>
</reference>
<sequence length="57" mass="6287">MTHPRLIVNNDEPAAEQQKDAQRQAEAKPDPVFSFIGKLVVVAFFYIVCIAAIGLSE</sequence>
<organism evidence="3 4">
    <name type="scientific">Pelagibius litoralis</name>
    <dbReference type="NCBI Taxonomy" id="374515"/>
    <lineage>
        <taxon>Bacteria</taxon>
        <taxon>Pseudomonadati</taxon>
        <taxon>Pseudomonadota</taxon>
        <taxon>Alphaproteobacteria</taxon>
        <taxon>Rhodospirillales</taxon>
        <taxon>Rhodovibrionaceae</taxon>
        <taxon>Pelagibius</taxon>
    </lineage>
</organism>
<dbReference type="RefSeq" id="WP_167227672.1">
    <property type="nucleotide sequence ID" value="NZ_JAAQPH010000016.1"/>
</dbReference>
<evidence type="ECO:0000256" key="1">
    <source>
        <dbReference type="SAM" id="MobiDB-lite"/>
    </source>
</evidence>
<dbReference type="AlphaFoldDB" id="A0A967KEH5"/>
<gene>
    <name evidence="3" type="ORF">HBA54_19250</name>
</gene>
<feature type="region of interest" description="Disordered" evidence="1">
    <location>
        <begin position="1"/>
        <end position="23"/>
    </location>
</feature>
<keyword evidence="2" id="KW-0812">Transmembrane</keyword>
<comment type="caution">
    <text evidence="3">The sequence shown here is derived from an EMBL/GenBank/DDBJ whole genome shotgun (WGS) entry which is preliminary data.</text>
</comment>
<dbReference type="Proteomes" id="UP000761264">
    <property type="component" value="Unassembled WGS sequence"/>
</dbReference>
<proteinExistence type="predicted"/>
<dbReference type="EMBL" id="JAAQPH010000016">
    <property type="protein sequence ID" value="NIA70740.1"/>
    <property type="molecule type" value="Genomic_DNA"/>
</dbReference>